<dbReference type="InterPro" id="IPR005502">
    <property type="entry name" value="Ribosyl_crysJ1"/>
</dbReference>
<dbReference type="AlphaFoldDB" id="A0A196SBT5"/>
<comment type="catalytic activity">
    <reaction evidence="11">
        <text>alpha-NAD(+) + H2O = ADP-D-ribose + nicotinamide + H(+)</text>
        <dbReference type="Rhea" id="RHEA:68792"/>
        <dbReference type="ChEBI" id="CHEBI:15377"/>
        <dbReference type="ChEBI" id="CHEBI:15378"/>
        <dbReference type="ChEBI" id="CHEBI:17154"/>
        <dbReference type="ChEBI" id="CHEBI:57967"/>
        <dbReference type="ChEBI" id="CHEBI:77017"/>
    </reaction>
</comment>
<evidence type="ECO:0000256" key="4">
    <source>
        <dbReference type="ARBA" id="ARBA00041057"/>
    </source>
</evidence>
<evidence type="ECO:0000256" key="9">
    <source>
        <dbReference type="ARBA" id="ARBA00043187"/>
    </source>
</evidence>
<evidence type="ECO:0000313" key="14">
    <source>
        <dbReference type="Proteomes" id="UP000078348"/>
    </source>
</evidence>
<feature type="binding site" evidence="12">
    <location>
        <position position="54"/>
    </location>
    <ligand>
        <name>Mg(2+)</name>
        <dbReference type="ChEBI" id="CHEBI:18420"/>
        <label>1</label>
    </ligand>
</feature>
<dbReference type="EC" id="3.2.1.143" evidence="2"/>
<evidence type="ECO:0000256" key="10">
    <source>
        <dbReference type="ARBA" id="ARBA00043193"/>
    </source>
</evidence>
<feature type="binding site" evidence="12">
    <location>
        <position position="56"/>
    </location>
    <ligand>
        <name>Mg(2+)</name>
        <dbReference type="ChEBI" id="CHEBI:18420"/>
        <label>1</label>
    </ligand>
</feature>
<evidence type="ECO:0000256" key="5">
    <source>
        <dbReference type="ARBA" id="ARBA00042398"/>
    </source>
</evidence>
<dbReference type="Gene3D" id="1.10.4080.10">
    <property type="entry name" value="ADP-ribosylation/Crystallin J1"/>
    <property type="match status" value="1"/>
</dbReference>
<proteinExistence type="inferred from homology"/>
<dbReference type="OrthoDB" id="2021138at2759"/>
<reference evidence="13 14" key="1">
    <citation type="submission" date="2016-05" db="EMBL/GenBank/DDBJ databases">
        <title>Nuclear genome of Blastocystis sp. subtype 1 NandII.</title>
        <authorList>
            <person name="Gentekaki E."/>
            <person name="Curtis B."/>
            <person name="Stairs C."/>
            <person name="Eme L."/>
            <person name="Herman E."/>
            <person name="Klimes V."/>
            <person name="Arias M.C."/>
            <person name="Elias M."/>
            <person name="Hilliou F."/>
            <person name="Klute M."/>
            <person name="Malik S.-B."/>
            <person name="Pightling A."/>
            <person name="Rachubinski R."/>
            <person name="Salas D."/>
            <person name="Schlacht A."/>
            <person name="Suga H."/>
            <person name="Archibald J."/>
            <person name="Ball S.G."/>
            <person name="Clark G."/>
            <person name="Dacks J."/>
            <person name="Van Der Giezen M."/>
            <person name="Tsaousis A."/>
            <person name="Roger A."/>
        </authorList>
    </citation>
    <scope>NUCLEOTIDE SEQUENCE [LARGE SCALE GENOMIC DNA]</scope>
    <source>
        <strain evidence="14">ATCC 50177 / NandII</strain>
    </source>
</reference>
<feature type="binding site" evidence="12">
    <location>
        <position position="300"/>
    </location>
    <ligand>
        <name>Mg(2+)</name>
        <dbReference type="ChEBI" id="CHEBI:18420"/>
        <label>1</label>
    </ligand>
</feature>
<dbReference type="GO" id="GO:0046872">
    <property type="term" value="F:metal ion binding"/>
    <property type="evidence" value="ECO:0007669"/>
    <property type="project" value="UniProtKB-KW"/>
</dbReference>
<keyword evidence="3 13" id="KW-0378">Hydrolase</keyword>
<dbReference type="Pfam" id="PF03747">
    <property type="entry name" value="ADP_ribosyl_GH"/>
    <property type="match status" value="1"/>
</dbReference>
<dbReference type="Proteomes" id="UP000078348">
    <property type="component" value="Unassembled WGS sequence"/>
</dbReference>
<gene>
    <name evidence="13" type="ORF">AV274_4859</name>
</gene>
<feature type="binding site" evidence="12">
    <location>
        <position position="303"/>
    </location>
    <ligand>
        <name>Mg(2+)</name>
        <dbReference type="ChEBI" id="CHEBI:18420"/>
        <label>1</label>
    </ligand>
</feature>
<dbReference type="GO" id="GO:0004649">
    <property type="term" value="F:poly(ADP-ribose) glycohydrolase activity"/>
    <property type="evidence" value="ECO:0007669"/>
    <property type="project" value="UniProtKB-EC"/>
</dbReference>
<evidence type="ECO:0000256" key="12">
    <source>
        <dbReference type="PIRSR" id="PIRSR605502-1"/>
    </source>
</evidence>
<evidence type="ECO:0000256" key="3">
    <source>
        <dbReference type="ARBA" id="ARBA00022801"/>
    </source>
</evidence>
<evidence type="ECO:0000256" key="2">
    <source>
        <dbReference type="ARBA" id="ARBA00012255"/>
    </source>
</evidence>
<dbReference type="PANTHER" id="PTHR16222:SF24">
    <property type="entry name" value="ADP-RIBOSYLHYDROLASE ARH3"/>
    <property type="match status" value="1"/>
</dbReference>
<evidence type="ECO:0000256" key="1">
    <source>
        <dbReference type="ARBA" id="ARBA00010702"/>
    </source>
</evidence>
<dbReference type="InterPro" id="IPR036705">
    <property type="entry name" value="Ribosyl_crysJ1_sf"/>
</dbReference>
<evidence type="ECO:0000256" key="7">
    <source>
        <dbReference type="ARBA" id="ARBA00042722"/>
    </source>
</evidence>
<accession>A0A196SBT5</accession>
<evidence type="ECO:0000313" key="13">
    <source>
        <dbReference type="EMBL" id="OAO13469.1"/>
    </source>
</evidence>
<feature type="binding site" evidence="12">
    <location>
        <position position="55"/>
    </location>
    <ligand>
        <name>Mg(2+)</name>
        <dbReference type="ChEBI" id="CHEBI:18420"/>
        <label>1</label>
    </ligand>
</feature>
<protein>
    <recommendedName>
        <fullName evidence="4">ADP-ribosylhydrolase ARH3</fullName>
        <ecNumber evidence="2">3.2.1.143</ecNumber>
    </recommendedName>
    <alternativeName>
        <fullName evidence="5">ADP-ribose glycohydrolase ARH3</fullName>
    </alternativeName>
    <alternativeName>
        <fullName evidence="6">ADP-ribosylhydrolase 3</fullName>
    </alternativeName>
    <alternativeName>
        <fullName evidence="9">O-acetyl-ADP-ribose deacetylase ARH3</fullName>
    </alternativeName>
    <alternativeName>
        <fullName evidence="10">Poly(ADP-ribose) glycohydrolase ARH3</fullName>
    </alternativeName>
    <alternativeName>
        <fullName evidence="8">[Protein ADP-ribosylarginine] hydrolase-like protein 2</fullName>
    </alternativeName>
    <alternativeName>
        <fullName evidence="7">[Protein ADP-ribosylserine] hydrolase</fullName>
    </alternativeName>
</protein>
<sequence>MDLKDRALGCVLAGGCGDALGYPVEHKKWTAILDMYGPSGICTMETKNGVAVITDDTQMTIYTAQGLIHAFQKHCSFDDTVKEVHKSYLRWYISLMHSETTTPHLYAALYPEEELLQNDLLQDEKYDGLDTKMCRGGSTFEALESGEVYTVDNRAPSGVRCGCTMRAAPIAVAYHSNPEEAFKMGCACAALTHGIRSAFLSAGAMCMLIAKLLNGTEAMDAIESTLAYLEQIPKSEALLRVLKKGVELGKNPRDCAHDDISSIGLGWRADENLAIALYCLVRYKKDIRSALIACVNHDGDSDSVGAVCGNIMGSYAGVESIPKEWLVVLQFRDLLELQVNAICSYTEKAT</sequence>
<comment type="cofactor">
    <cofactor evidence="12">
        <name>Mg(2+)</name>
        <dbReference type="ChEBI" id="CHEBI:18420"/>
    </cofactor>
    <text evidence="12">Binds 2 magnesium ions per subunit.</text>
</comment>
<evidence type="ECO:0000256" key="8">
    <source>
        <dbReference type="ARBA" id="ARBA00042850"/>
    </source>
</evidence>
<dbReference type="InterPro" id="IPR050792">
    <property type="entry name" value="ADP-ribosylglycohydrolase"/>
</dbReference>
<keyword evidence="14" id="KW-1185">Reference proteome</keyword>
<name>A0A196SBT5_BLAHN</name>
<organism evidence="13 14">
    <name type="scientific">Blastocystis sp. subtype 1 (strain ATCC 50177 / NandII)</name>
    <dbReference type="NCBI Taxonomy" id="478820"/>
    <lineage>
        <taxon>Eukaryota</taxon>
        <taxon>Sar</taxon>
        <taxon>Stramenopiles</taxon>
        <taxon>Bigyra</taxon>
        <taxon>Opalozoa</taxon>
        <taxon>Opalinata</taxon>
        <taxon>Blastocystidae</taxon>
        <taxon>Blastocystis</taxon>
    </lineage>
</organism>
<dbReference type="EMBL" id="LXWW01000390">
    <property type="protein sequence ID" value="OAO13469.1"/>
    <property type="molecule type" value="Genomic_DNA"/>
</dbReference>
<evidence type="ECO:0000256" key="6">
    <source>
        <dbReference type="ARBA" id="ARBA00042471"/>
    </source>
</evidence>
<dbReference type="PANTHER" id="PTHR16222">
    <property type="entry name" value="ADP-RIBOSYLGLYCOHYDROLASE"/>
    <property type="match status" value="1"/>
</dbReference>
<feature type="binding site" evidence="12">
    <location>
        <position position="302"/>
    </location>
    <ligand>
        <name>Mg(2+)</name>
        <dbReference type="ChEBI" id="CHEBI:18420"/>
        <label>2</label>
    </ligand>
</feature>
<comment type="caution">
    <text evidence="13">The sequence shown here is derived from an EMBL/GenBank/DDBJ whole genome shotgun (WGS) entry which is preliminary data.</text>
</comment>
<keyword evidence="12" id="KW-0460">Magnesium</keyword>
<evidence type="ECO:0000256" key="11">
    <source>
        <dbReference type="ARBA" id="ARBA00049015"/>
    </source>
</evidence>
<comment type="similarity">
    <text evidence="1">Belongs to the ADP-ribosylglycohydrolase family.</text>
</comment>
<dbReference type="SUPFAM" id="SSF101478">
    <property type="entry name" value="ADP-ribosylglycohydrolase"/>
    <property type="match status" value="1"/>
</dbReference>
<keyword evidence="12" id="KW-0479">Metal-binding</keyword>